<organism evidence="3 4">
    <name type="scientific">Paramecium primaurelia</name>
    <dbReference type="NCBI Taxonomy" id="5886"/>
    <lineage>
        <taxon>Eukaryota</taxon>
        <taxon>Sar</taxon>
        <taxon>Alveolata</taxon>
        <taxon>Ciliophora</taxon>
        <taxon>Intramacronucleata</taxon>
        <taxon>Oligohymenophorea</taxon>
        <taxon>Peniculida</taxon>
        <taxon>Parameciidae</taxon>
        <taxon>Paramecium</taxon>
    </lineage>
</organism>
<sequence length="275" mass="32956">MFTIDFIISQNKSFKKMFIKSMNKIMRQFYLNLYQNLKNVDFQQQFQITKAQNLNIDTNTYEGSKPQNRKLGSISTTNKNKPNSPKWGLNQVAEIYLKEKNASNHQNISITNFRQTHFKRPQTKASQKQYCSKVQYQFLNYQQFKSCPITTKKKERYIIQFRINQTPLNSSKQCKREQRTTKIILNVNQNQKSNQILSNIILVLIVLLQPYFIHLFYLQQIFNIIIILQPFISKILRFLLLKSLKLHCQIYIITRLFIDLILINKVHRQVLWFYV</sequence>
<gene>
    <name evidence="3" type="ORF">PPRIM_AZ9-3.1.T2030013</name>
</gene>
<evidence type="ECO:0000313" key="3">
    <source>
        <dbReference type="EMBL" id="CAD8117559.1"/>
    </source>
</evidence>
<accession>A0A8S1QPI8</accession>
<evidence type="ECO:0000256" key="2">
    <source>
        <dbReference type="SAM" id="Phobius"/>
    </source>
</evidence>
<dbReference type="AlphaFoldDB" id="A0A8S1QPI8"/>
<protein>
    <recommendedName>
        <fullName evidence="5">Transmembrane protein</fullName>
    </recommendedName>
</protein>
<feature type="transmembrane region" description="Helical" evidence="2">
    <location>
        <begin position="196"/>
        <end position="215"/>
    </location>
</feature>
<keyword evidence="4" id="KW-1185">Reference proteome</keyword>
<evidence type="ECO:0000313" key="4">
    <source>
        <dbReference type="Proteomes" id="UP000688137"/>
    </source>
</evidence>
<proteinExistence type="predicted"/>
<keyword evidence="2" id="KW-1133">Transmembrane helix</keyword>
<dbReference type="EMBL" id="CAJJDM010000212">
    <property type="protein sequence ID" value="CAD8117559.1"/>
    <property type="molecule type" value="Genomic_DNA"/>
</dbReference>
<dbReference type="Proteomes" id="UP000688137">
    <property type="component" value="Unassembled WGS sequence"/>
</dbReference>
<feature type="transmembrane region" description="Helical" evidence="2">
    <location>
        <begin position="221"/>
        <end position="240"/>
    </location>
</feature>
<comment type="caution">
    <text evidence="3">The sequence shown here is derived from an EMBL/GenBank/DDBJ whole genome shotgun (WGS) entry which is preliminary data.</text>
</comment>
<feature type="region of interest" description="Disordered" evidence="1">
    <location>
        <begin position="58"/>
        <end position="83"/>
    </location>
</feature>
<evidence type="ECO:0000256" key="1">
    <source>
        <dbReference type="SAM" id="MobiDB-lite"/>
    </source>
</evidence>
<keyword evidence="2" id="KW-0472">Membrane</keyword>
<name>A0A8S1QPI8_PARPR</name>
<evidence type="ECO:0008006" key="5">
    <source>
        <dbReference type="Google" id="ProtNLM"/>
    </source>
</evidence>
<keyword evidence="2" id="KW-0812">Transmembrane</keyword>
<reference evidence="3" key="1">
    <citation type="submission" date="2021-01" db="EMBL/GenBank/DDBJ databases">
        <authorList>
            <consortium name="Genoscope - CEA"/>
            <person name="William W."/>
        </authorList>
    </citation>
    <scope>NUCLEOTIDE SEQUENCE</scope>
</reference>
<feature type="compositionally biased region" description="Polar residues" evidence="1">
    <location>
        <begin position="73"/>
        <end position="83"/>
    </location>
</feature>